<feature type="region of interest" description="Disordered" evidence="4">
    <location>
        <begin position="67"/>
        <end position="95"/>
    </location>
</feature>
<dbReference type="STRING" id="926556.Echvi_2667"/>
<dbReference type="Proteomes" id="UP000010796">
    <property type="component" value="Chromosome"/>
</dbReference>
<dbReference type="EMBL" id="CP003346">
    <property type="protein sequence ID" value="AGA78907.1"/>
    <property type="molecule type" value="Genomic_DNA"/>
</dbReference>
<dbReference type="SUPFAM" id="SSF53474">
    <property type="entry name" value="alpha/beta-Hydrolases"/>
    <property type="match status" value="1"/>
</dbReference>
<keyword evidence="2" id="KW-0732">Signal</keyword>
<dbReference type="HOGENOM" id="CLU_045118_0_0_10"/>
<dbReference type="KEGG" id="evi:Echvi_2667"/>
<evidence type="ECO:0000256" key="4">
    <source>
        <dbReference type="SAM" id="MobiDB-lite"/>
    </source>
</evidence>
<dbReference type="Pfam" id="PF22244">
    <property type="entry name" value="GCE_fung"/>
    <property type="match status" value="1"/>
</dbReference>
<proteinExistence type="predicted"/>
<evidence type="ECO:0000259" key="5">
    <source>
        <dbReference type="Pfam" id="PF22244"/>
    </source>
</evidence>
<feature type="domain" description="4-O-methyl-glucuronoyl methylesterase-like" evidence="5">
    <location>
        <begin position="268"/>
        <end position="422"/>
    </location>
</feature>
<name>L0G023_ECHVK</name>
<evidence type="ECO:0000256" key="1">
    <source>
        <dbReference type="ARBA" id="ARBA00022487"/>
    </source>
</evidence>
<dbReference type="GO" id="GO:0052689">
    <property type="term" value="F:carboxylic ester hydrolase activity"/>
    <property type="evidence" value="ECO:0007669"/>
    <property type="project" value="UniProtKB-KW"/>
</dbReference>
<dbReference type="InterPro" id="IPR054579">
    <property type="entry name" value="GCE-like_dom"/>
</dbReference>
<evidence type="ECO:0000256" key="3">
    <source>
        <dbReference type="ARBA" id="ARBA00022801"/>
    </source>
</evidence>
<reference evidence="7" key="1">
    <citation type="submission" date="2012-02" db="EMBL/GenBank/DDBJ databases">
        <title>The complete genome of Echinicola vietnamensis DSM 17526.</title>
        <authorList>
            <person name="Lucas S."/>
            <person name="Copeland A."/>
            <person name="Lapidus A."/>
            <person name="Glavina del Rio T."/>
            <person name="Dalin E."/>
            <person name="Tice H."/>
            <person name="Bruce D."/>
            <person name="Goodwin L."/>
            <person name="Pitluck S."/>
            <person name="Peters L."/>
            <person name="Ovchinnikova G."/>
            <person name="Teshima H."/>
            <person name="Kyrpides N."/>
            <person name="Mavromatis K."/>
            <person name="Ivanova N."/>
            <person name="Brettin T."/>
            <person name="Detter J.C."/>
            <person name="Han C."/>
            <person name="Larimer F."/>
            <person name="Land M."/>
            <person name="Hauser L."/>
            <person name="Markowitz V."/>
            <person name="Cheng J.-F."/>
            <person name="Hugenholtz P."/>
            <person name="Woyke T."/>
            <person name="Wu D."/>
            <person name="Brambilla E."/>
            <person name="Klenk H.-P."/>
            <person name="Eisen J.A."/>
        </authorList>
    </citation>
    <scope>NUCLEOTIDE SEQUENCE [LARGE SCALE GENOMIC DNA]</scope>
    <source>
        <strain evidence="7">DSM 17526 / LMG 23754 / KMM 6221</strain>
    </source>
</reference>
<keyword evidence="1" id="KW-0719">Serine esterase</keyword>
<accession>L0G023</accession>
<dbReference type="InterPro" id="IPR029058">
    <property type="entry name" value="AB_hydrolase_fold"/>
</dbReference>
<organism evidence="6 7">
    <name type="scientific">Echinicola vietnamensis (strain DSM 17526 / LMG 23754 / KMM 6221)</name>
    <dbReference type="NCBI Taxonomy" id="926556"/>
    <lineage>
        <taxon>Bacteria</taxon>
        <taxon>Pseudomonadati</taxon>
        <taxon>Bacteroidota</taxon>
        <taxon>Cytophagia</taxon>
        <taxon>Cytophagales</taxon>
        <taxon>Cyclobacteriaceae</taxon>
        <taxon>Echinicola</taxon>
    </lineage>
</organism>
<evidence type="ECO:0000313" key="7">
    <source>
        <dbReference type="Proteomes" id="UP000010796"/>
    </source>
</evidence>
<keyword evidence="7" id="KW-1185">Reference proteome</keyword>
<dbReference type="AlphaFoldDB" id="L0G023"/>
<keyword evidence="3" id="KW-0378">Hydrolase</keyword>
<evidence type="ECO:0000256" key="2">
    <source>
        <dbReference type="ARBA" id="ARBA00022729"/>
    </source>
</evidence>
<evidence type="ECO:0000313" key="6">
    <source>
        <dbReference type="EMBL" id="AGA78907.1"/>
    </source>
</evidence>
<gene>
    <name evidence="6" type="ordered locus">Echvi_2667</name>
</gene>
<protein>
    <recommendedName>
        <fullName evidence="5">4-O-methyl-glucuronoyl methylesterase-like domain-containing protein</fullName>
    </recommendedName>
</protein>
<dbReference type="eggNOG" id="COG1506">
    <property type="taxonomic scope" value="Bacteria"/>
</dbReference>
<dbReference type="Gene3D" id="3.40.50.1820">
    <property type="entry name" value="alpha/beta hydrolase"/>
    <property type="match status" value="1"/>
</dbReference>
<sequence>MLRLINPNHIKRANEKRLLLMAITLTILNVLSLMDHELQAQVSERDSLYNLTQQDYDDMKQKLGLKAAMRPGPSGDPSAANAANTDESKVRSYSLPDPLIAKDGKKVTSQGGWEEERRPQIVQDLETEMYGALPANLPAVTWHVVSEKDTVIANFPVTERLLVGKVDNASHPEIDVQIELLVGVPTAVTAEVPLVMEFGFIRWPFGNPSAEPASYFMSPYEPRWKQQLLAKGWGYAVLVPSSIQPDHGAGLRTGIIGLANKGKFRRPEQWGVLRAWAWGASQAMDYFESDPNVDASRIGIEGTSRYGKAALVTMAFDNRFSLGFIGSSGAGGASILRRNFGEQVENLTSSAEYHWFCGNFLKYGSDLAVDDLPVDAHSLLALCAPRPVFISVGSPFIEGQWVDARGMFLGGVQASPVYELLGKKGLGTSEFPEMGTALTDGEVAFRQHAGGHSTGPNWSTWIAWASRYWNTGL</sequence>